<sequence>MSLSVIVLTSPGREDNLRACLSALSQQNRLAEKIHIVDDGSQRGAAIVKAFQTELPLSYDWRPHDYCMSRSYNRAVKALSSERLVFLSGDILLNPQALSFYHEYYQALPPSAIWGYFGSHKPESVTSQLIPGRQVNIRDIRLWFTPEEKLTCPPEMFQHPQIYAWGGNWALSRSLFTAAGGFDERFSGWGYEDVAFANRLIAQGVPQAFAIDVWGEHQVHPEGEDSAVAKKNRERIGPLAPSRHEPGLLFHPGRTDLPQRLIKDYGVVAQVSGRGTEGGQ</sequence>
<dbReference type="Pfam" id="PF02709">
    <property type="entry name" value="Glyco_transf_7C"/>
    <property type="match status" value="1"/>
</dbReference>
<proteinExistence type="predicted"/>
<protein>
    <recommendedName>
        <fullName evidence="6">Glycosyltransferase</fullName>
    </recommendedName>
</protein>
<dbReference type="GO" id="GO:0016758">
    <property type="term" value="F:hexosyltransferase activity"/>
    <property type="evidence" value="ECO:0007669"/>
    <property type="project" value="UniProtKB-ARBA"/>
</dbReference>
<accession>A0A2M7FXP6</accession>
<dbReference type="InterPro" id="IPR027791">
    <property type="entry name" value="Galactosyl_T_C"/>
</dbReference>
<organism evidence="4 5">
    <name type="scientific">bacterium (Candidatus Blackallbacteria) CG17_big_fil_post_rev_8_21_14_2_50_48_46</name>
    <dbReference type="NCBI Taxonomy" id="2014261"/>
    <lineage>
        <taxon>Bacteria</taxon>
        <taxon>Candidatus Blackallbacteria</taxon>
    </lineage>
</organism>
<dbReference type="AlphaFoldDB" id="A0A2M7FXP6"/>
<gene>
    <name evidence="4" type="ORF">COW36_24665</name>
</gene>
<dbReference type="EMBL" id="PFFQ01000066">
    <property type="protein sequence ID" value="PIW13862.1"/>
    <property type="molecule type" value="Genomic_DNA"/>
</dbReference>
<reference evidence="4 5" key="1">
    <citation type="submission" date="2017-09" db="EMBL/GenBank/DDBJ databases">
        <title>Depth-based differentiation of microbial function through sediment-hosted aquifers and enrichment of novel symbionts in the deep terrestrial subsurface.</title>
        <authorList>
            <person name="Probst A.J."/>
            <person name="Ladd B."/>
            <person name="Jarett J.K."/>
            <person name="Geller-Mcgrath D.E."/>
            <person name="Sieber C.M."/>
            <person name="Emerson J.B."/>
            <person name="Anantharaman K."/>
            <person name="Thomas B.C."/>
            <person name="Malmstrom R."/>
            <person name="Stieglmeier M."/>
            <person name="Klingl A."/>
            <person name="Woyke T."/>
            <person name="Ryan C.M."/>
            <person name="Banfield J.F."/>
        </authorList>
    </citation>
    <scope>NUCLEOTIDE SEQUENCE [LARGE SCALE GENOMIC DNA]</scope>
    <source>
        <strain evidence="4">CG17_big_fil_post_rev_8_21_14_2_50_48_46</strain>
    </source>
</reference>
<dbReference type="SUPFAM" id="SSF53448">
    <property type="entry name" value="Nucleotide-diphospho-sugar transferases"/>
    <property type="match status" value="1"/>
</dbReference>
<evidence type="ECO:0000259" key="3">
    <source>
        <dbReference type="Pfam" id="PF02709"/>
    </source>
</evidence>
<comment type="caution">
    <text evidence="4">The sequence shown here is derived from an EMBL/GenBank/DDBJ whole genome shotgun (WGS) entry which is preliminary data.</text>
</comment>
<dbReference type="InterPro" id="IPR001173">
    <property type="entry name" value="Glyco_trans_2-like"/>
</dbReference>
<dbReference type="PANTHER" id="PTHR22916:SF3">
    <property type="entry name" value="UDP-GLCNAC:BETAGAL BETA-1,3-N-ACETYLGLUCOSAMINYLTRANSFERASE-LIKE PROTEIN 1"/>
    <property type="match status" value="1"/>
</dbReference>
<name>A0A2M7FXP6_9BACT</name>
<feature type="domain" description="Glycosyltransferase 2-like" evidence="2">
    <location>
        <begin position="11"/>
        <end position="131"/>
    </location>
</feature>
<dbReference type="PANTHER" id="PTHR22916">
    <property type="entry name" value="GLYCOSYLTRANSFERASE"/>
    <property type="match status" value="1"/>
</dbReference>
<dbReference type="Gene3D" id="3.90.550.10">
    <property type="entry name" value="Spore Coat Polysaccharide Biosynthesis Protein SpsA, Chain A"/>
    <property type="match status" value="1"/>
</dbReference>
<evidence type="ECO:0008006" key="6">
    <source>
        <dbReference type="Google" id="ProtNLM"/>
    </source>
</evidence>
<dbReference type="Pfam" id="PF00535">
    <property type="entry name" value="Glycos_transf_2"/>
    <property type="match status" value="1"/>
</dbReference>
<evidence type="ECO:0000313" key="5">
    <source>
        <dbReference type="Proteomes" id="UP000231019"/>
    </source>
</evidence>
<dbReference type="Proteomes" id="UP000231019">
    <property type="component" value="Unassembled WGS sequence"/>
</dbReference>
<dbReference type="InterPro" id="IPR029044">
    <property type="entry name" value="Nucleotide-diphossugar_trans"/>
</dbReference>
<evidence type="ECO:0000256" key="1">
    <source>
        <dbReference type="ARBA" id="ARBA00022679"/>
    </source>
</evidence>
<keyword evidence="1" id="KW-0808">Transferase</keyword>
<evidence type="ECO:0000259" key="2">
    <source>
        <dbReference type="Pfam" id="PF00535"/>
    </source>
</evidence>
<feature type="domain" description="Galactosyltransferase C-terminal" evidence="3">
    <location>
        <begin position="164"/>
        <end position="205"/>
    </location>
</feature>
<evidence type="ECO:0000313" key="4">
    <source>
        <dbReference type="EMBL" id="PIW13862.1"/>
    </source>
</evidence>